<keyword evidence="2" id="KW-1185">Reference proteome</keyword>
<evidence type="ECO:0008006" key="3">
    <source>
        <dbReference type="Google" id="ProtNLM"/>
    </source>
</evidence>
<dbReference type="AlphaFoldDB" id="A0A1I4KDL5"/>
<dbReference type="STRING" id="29563.SAMN02983006_01984"/>
<dbReference type="RefSeq" id="WP_089862055.1">
    <property type="nucleotide sequence ID" value="NZ_FOTI01000030.1"/>
</dbReference>
<name>A0A1I4KDL5_9FIRM</name>
<dbReference type="Proteomes" id="UP000199006">
    <property type="component" value="Unassembled WGS sequence"/>
</dbReference>
<accession>A0A1I4KDL5</accession>
<dbReference type="EMBL" id="FOTI01000030">
    <property type="protein sequence ID" value="SFL76885.1"/>
    <property type="molecule type" value="Genomic_DNA"/>
</dbReference>
<gene>
    <name evidence="1" type="ORF">SAMN02983006_01984</name>
</gene>
<dbReference type="OrthoDB" id="9804442at2"/>
<dbReference type="Gene3D" id="3.90.79.10">
    <property type="entry name" value="Nucleoside Triphosphate Pyrophosphohydrolase"/>
    <property type="match status" value="1"/>
</dbReference>
<dbReference type="SUPFAM" id="SSF55811">
    <property type="entry name" value="Nudix"/>
    <property type="match status" value="1"/>
</dbReference>
<sequence length="101" mass="11696">MRENLIKEASEEAGAEIIPLNLIAVQDRDQHNKPPLAFAVYKIFVECKLVEFQFAENIETSTAQFFTVDNLPKLSKSRNTKEQIKLCFEFHHKNKKLAVFD</sequence>
<dbReference type="InterPro" id="IPR015797">
    <property type="entry name" value="NUDIX_hydrolase-like_dom_sf"/>
</dbReference>
<evidence type="ECO:0000313" key="1">
    <source>
        <dbReference type="EMBL" id="SFL76885.1"/>
    </source>
</evidence>
<evidence type="ECO:0000313" key="2">
    <source>
        <dbReference type="Proteomes" id="UP000199006"/>
    </source>
</evidence>
<reference evidence="1 2" key="1">
    <citation type="submission" date="2016-10" db="EMBL/GenBank/DDBJ databases">
        <authorList>
            <person name="de Groot N.N."/>
        </authorList>
    </citation>
    <scope>NUCLEOTIDE SEQUENCE [LARGE SCALE GENOMIC DNA]</scope>
    <source>
        <strain evidence="1 2">ATCC 51327</strain>
    </source>
</reference>
<organism evidence="1 2">
    <name type="scientific">Halanaerobium salsuginis</name>
    <dbReference type="NCBI Taxonomy" id="29563"/>
    <lineage>
        <taxon>Bacteria</taxon>
        <taxon>Bacillati</taxon>
        <taxon>Bacillota</taxon>
        <taxon>Clostridia</taxon>
        <taxon>Halanaerobiales</taxon>
        <taxon>Halanaerobiaceae</taxon>
        <taxon>Halanaerobium</taxon>
    </lineage>
</organism>
<protein>
    <recommendedName>
        <fullName evidence="3">NUDIX domain-containing protein</fullName>
    </recommendedName>
</protein>
<proteinExistence type="predicted"/>